<keyword evidence="3 10" id="KW-0328">Glycosyltransferase</keyword>
<feature type="transmembrane region" description="Helical" evidence="8">
    <location>
        <begin position="434"/>
        <end position="454"/>
    </location>
</feature>
<gene>
    <name evidence="10" type="ORF">ACFL27_13280</name>
</gene>
<feature type="transmembrane region" description="Helical" evidence="8">
    <location>
        <begin position="173"/>
        <end position="192"/>
    </location>
</feature>
<evidence type="ECO:0000256" key="7">
    <source>
        <dbReference type="ARBA" id="ARBA00023136"/>
    </source>
</evidence>
<keyword evidence="5 8" id="KW-0812">Transmembrane</keyword>
<dbReference type="EC" id="2.4.-.-" evidence="10"/>
<dbReference type="EMBL" id="JBHPBY010000159">
    <property type="protein sequence ID" value="MFC1851161.1"/>
    <property type="molecule type" value="Genomic_DNA"/>
</dbReference>
<feature type="transmembrane region" description="Helical" evidence="8">
    <location>
        <begin position="198"/>
        <end position="216"/>
    </location>
</feature>
<name>A0ABV6YYL0_UNCC1</name>
<evidence type="ECO:0000259" key="9">
    <source>
        <dbReference type="Pfam" id="PF02366"/>
    </source>
</evidence>
<reference evidence="10 11" key="1">
    <citation type="submission" date="2024-09" db="EMBL/GenBank/DDBJ databases">
        <title>Laminarin stimulates single cell rates of sulfate reduction while oxygen inhibits transcriptomic activity in coastal marine sediment.</title>
        <authorList>
            <person name="Lindsay M."/>
            <person name="Orcutt B."/>
            <person name="Emerson D."/>
            <person name="Stepanauskas R."/>
            <person name="D'Angelo T."/>
        </authorList>
    </citation>
    <scope>NUCLEOTIDE SEQUENCE [LARGE SCALE GENOMIC DNA]</scope>
    <source>
        <strain evidence="10">SAG AM-311-K15</strain>
    </source>
</reference>
<dbReference type="InterPro" id="IPR003342">
    <property type="entry name" value="ArnT-like_N"/>
</dbReference>
<evidence type="ECO:0000256" key="3">
    <source>
        <dbReference type="ARBA" id="ARBA00022676"/>
    </source>
</evidence>
<feature type="transmembrane region" description="Helical" evidence="8">
    <location>
        <begin position="352"/>
        <end position="379"/>
    </location>
</feature>
<keyword evidence="11" id="KW-1185">Reference proteome</keyword>
<keyword evidence="7 8" id="KW-0472">Membrane</keyword>
<evidence type="ECO:0000313" key="11">
    <source>
        <dbReference type="Proteomes" id="UP001594351"/>
    </source>
</evidence>
<feature type="transmembrane region" description="Helical" evidence="8">
    <location>
        <begin position="228"/>
        <end position="245"/>
    </location>
</feature>
<proteinExistence type="predicted"/>
<dbReference type="Pfam" id="PF02366">
    <property type="entry name" value="PMT"/>
    <property type="match status" value="1"/>
</dbReference>
<comment type="subcellular location">
    <subcellularLocation>
        <location evidence="1">Cell membrane</location>
        <topology evidence="1">Multi-pass membrane protein</topology>
    </subcellularLocation>
</comment>
<feature type="transmembrane region" description="Helical" evidence="8">
    <location>
        <begin position="20"/>
        <end position="41"/>
    </location>
</feature>
<evidence type="ECO:0000256" key="1">
    <source>
        <dbReference type="ARBA" id="ARBA00004651"/>
    </source>
</evidence>
<evidence type="ECO:0000256" key="6">
    <source>
        <dbReference type="ARBA" id="ARBA00022989"/>
    </source>
</evidence>
<protein>
    <submittedName>
        <fullName evidence="10">ArnT family glycosyltransferase</fullName>
        <ecNumber evidence="10">2.4.-.-</ecNumber>
    </submittedName>
</protein>
<comment type="caution">
    <text evidence="10">The sequence shown here is derived from an EMBL/GenBank/DDBJ whole genome shotgun (WGS) entry which is preliminary data.</text>
</comment>
<feature type="transmembrane region" description="Helical" evidence="8">
    <location>
        <begin position="386"/>
        <end position="405"/>
    </location>
</feature>
<dbReference type="Proteomes" id="UP001594351">
    <property type="component" value="Unassembled WGS sequence"/>
</dbReference>
<evidence type="ECO:0000256" key="4">
    <source>
        <dbReference type="ARBA" id="ARBA00022679"/>
    </source>
</evidence>
<feature type="domain" description="ArnT-like N-terminal" evidence="9">
    <location>
        <begin position="141"/>
        <end position="259"/>
    </location>
</feature>
<accession>A0ABV6YYL0</accession>
<organism evidence="10 11">
    <name type="scientific">candidate division CSSED10-310 bacterium</name>
    <dbReference type="NCBI Taxonomy" id="2855610"/>
    <lineage>
        <taxon>Bacteria</taxon>
        <taxon>Bacteria division CSSED10-310</taxon>
    </lineage>
</organism>
<feature type="transmembrane region" description="Helical" evidence="8">
    <location>
        <begin position="146"/>
        <end position="166"/>
    </location>
</feature>
<dbReference type="GO" id="GO:0016757">
    <property type="term" value="F:glycosyltransferase activity"/>
    <property type="evidence" value="ECO:0007669"/>
    <property type="project" value="UniProtKB-KW"/>
</dbReference>
<dbReference type="InterPro" id="IPR050297">
    <property type="entry name" value="LipidA_mod_glycosyltrf_83"/>
</dbReference>
<sequence length="587" mass="67051">MSKNTSQKMRSIVSKYSTSICAVGFGFLLLWHGILCLGSLAQKSLTFDEIVFIPSSFSVLKARDPRLSPVVPPFSKVVMGLPLLFMDVRFSTAMPEWIEMGQWLEAKNYFIDTGPENIRKLQSFLIQYQFGQKFFYELNKEKLQTIVYLARIPFVFLSLLTGYVLYRWSLAIYGAAGAIVTVTLYTFSPTIITHARLATNDFCFSALTLITAYCFWKTFVQLQQYEQFPWKESILTGLSAGLLLLTKFSGLFMLFFLFSGFFCGTLCHARSGKQIQEQARSGSFYAMVGRSLRTITFISGIAIVTIAGVYLLLFGEITIIKQLSILYSRLALDPNYKYYLCGEFGTHFYSYFLWTVLLKSTVSELIFGFIGIILGLTIYRSSCRTMLWFSLVPALLFFGTASIFFPNLSHRYVLCIYPLMFLMSGIVSKPFTRWPILTSSTVLVILVFHCLSSLRTYPDYIPYFNCFIGDQENAVNYLDDSNVDWGQGLIQLKEFVTKEGIEQITVSYSDGRSRAFFGFPTKKIDTTNIGQYQPGQYFAVSAHLVSRTLYTDSHGKRHRFWDQFQRVALVGGSIHIYRFIPVPVERR</sequence>
<keyword evidence="6 8" id="KW-1133">Transmembrane helix</keyword>
<keyword evidence="4 10" id="KW-0808">Transferase</keyword>
<dbReference type="PANTHER" id="PTHR33908">
    <property type="entry name" value="MANNOSYLTRANSFERASE YKCB-RELATED"/>
    <property type="match status" value="1"/>
</dbReference>
<dbReference type="PANTHER" id="PTHR33908:SF11">
    <property type="entry name" value="MEMBRANE PROTEIN"/>
    <property type="match status" value="1"/>
</dbReference>
<evidence type="ECO:0000313" key="10">
    <source>
        <dbReference type="EMBL" id="MFC1851161.1"/>
    </source>
</evidence>
<evidence type="ECO:0000256" key="8">
    <source>
        <dbReference type="SAM" id="Phobius"/>
    </source>
</evidence>
<feature type="transmembrane region" description="Helical" evidence="8">
    <location>
        <begin position="292"/>
        <end position="313"/>
    </location>
</feature>
<keyword evidence="2" id="KW-1003">Cell membrane</keyword>
<evidence type="ECO:0000256" key="2">
    <source>
        <dbReference type="ARBA" id="ARBA00022475"/>
    </source>
</evidence>
<evidence type="ECO:0000256" key="5">
    <source>
        <dbReference type="ARBA" id="ARBA00022692"/>
    </source>
</evidence>